<evidence type="ECO:0000313" key="1">
    <source>
        <dbReference type="EMBL" id="EDW30483.1"/>
    </source>
</evidence>
<organism evidence="2">
    <name type="scientific">Drosophila persimilis</name>
    <name type="common">Fruit fly</name>
    <dbReference type="NCBI Taxonomy" id="7234"/>
    <lineage>
        <taxon>Eukaryota</taxon>
        <taxon>Metazoa</taxon>
        <taxon>Ecdysozoa</taxon>
        <taxon>Arthropoda</taxon>
        <taxon>Hexapoda</taxon>
        <taxon>Insecta</taxon>
        <taxon>Pterygota</taxon>
        <taxon>Neoptera</taxon>
        <taxon>Endopterygota</taxon>
        <taxon>Diptera</taxon>
        <taxon>Brachycera</taxon>
        <taxon>Muscomorpha</taxon>
        <taxon>Ephydroidea</taxon>
        <taxon>Drosophilidae</taxon>
        <taxon>Drosophila</taxon>
        <taxon>Sophophora</taxon>
    </lineage>
</organism>
<protein>
    <submittedName>
        <fullName evidence="1">GL21037</fullName>
    </submittedName>
</protein>
<evidence type="ECO:0000313" key="2">
    <source>
        <dbReference type="Proteomes" id="UP000008744"/>
    </source>
</evidence>
<dbReference type="Proteomes" id="UP000008744">
    <property type="component" value="Unassembled WGS sequence"/>
</dbReference>
<dbReference type="AlphaFoldDB" id="B4IR51"/>
<proteinExistence type="predicted"/>
<name>B4IR51_DROPE</name>
<sequence>MLLLNGLKDVREATRLGPATQGVGTACLLNERRCRKDVLPVRRCKDGAAIAIANVQWVGGVGMTMEMRQH</sequence>
<dbReference type="HOGENOM" id="CLU_2760481_0_0_1"/>
<accession>B4IR51</accession>
<dbReference type="EMBL" id="CH690773">
    <property type="protein sequence ID" value="EDW30483.1"/>
    <property type="molecule type" value="Genomic_DNA"/>
</dbReference>
<gene>
    <name evidence="1" type="primary">Dper\GL21037</name>
    <name evidence="1" type="ORF">Dper_GL21037</name>
</gene>
<reference evidence="1 2" key="1">
    <citation type="journal article" date="2007" name="Nature">
        <title>Evolution of genes and genomes on the Drosophila phylogeny.</title>
        <authorList>
            <consortium name="Drosophila 12 Genomes Consortium"/>
            <person name="Clark A.G."/>
            <person name="Eisen M.B."/>
            <person name="Smith D.R."/>
            <person name="Bergman C.M."/>
            <person name="Oliver B."/>
            <person name="Markow T.A."/>
            <person name="Kaufman T.C."/>
            <person name="Kellis M."/>
            <person name="Gelbart W."/>
            <person name="Iyer V.N."/>
            <person name="Pollard D.A."/>
            <person name="Sackton T.B."/>
            <person name="Larracuente A.M."/>
            <person name="Singh N.D."/>
            <person name="Abad J.P."/>
            <person name="Abt D.N."/>
            <person name="Adryan B."/>
            <person name="Aguade M."/>
            <person name="Akashi H."/>
            <person name="Anderson W.W."/>
            <person name="Aquadro C.F."/>
            <person name="Ardell D.H."/>
            <person name="Arguello R."/>
            <person name="Artieri C.G."/>
            <person name="Barbash D.A."/>
            <person name="Barker D."/>
            <person name="Barsanti P."/>
            <person name="Batterham P."/>
            <person name="Batzoglou S."/>
            <person name="Begun D."/>
            <person name="Bhutkar A."/>
            <person name="Blanco E."/>
            <person name="Bosak S.A."/>
            <person name="Bradley R.K."/>
            <person name="Brand A.D."/>
            <person name="Brent M.R."/>
            <person name="Brooks A.N."/>
            <person name="Brown R.H."/>
            <person name="Butlin R.K."/>
            <person name="Caggese C."/>
            <person name="Calvi B.R."/>
            <person name="Bernardo de Carvalho A."/>
            <person name="Caspi A."/>
            <person name="Castrezana S."/>
            <person name="Celniker S.E."/>
            <person name="Chang J.L."/>
            <person name="Chapple C."/>
            <person name="Chatterji S."/>
            <person name="Chinwalla A."/>
            <person name="Civetta A."/>
            <person name="Clifton S.W."/>
            <person name="Comeron J.M."/>
            <person name="Costello J.C."/>
            <person name="Coyne J.A."/>
            <person name="Daub J."/>
            <person name="David R.G."/>
            <person name="Delcher A.L."/>
            <person name="Delehaunty K."/>
            <person name="Do C.B."/>
            <person name="Ebling H."/>
            <person name="Edwards K."/>
            <person name="Eickbush T."/>
            <person name="Evans J.D."/>
            <person name="Filipski A."/>
            <person name="Findeiss S."/>
            <person name="Freyhult E."/>
            <person name="Fulton L."/>
            <person name="Fulton R."/>
            <person name="Garcia A.C."/>
            <person name="Gardiner A."/>
            <person name="Garfield D.A."/>
            <person name="Garvin B.E."/>
            <person name="Gibson G."/>
            <person name="Gilbert D."/>
            <person name="Gnerre S."/>
            <person name="Godfrey J."/>
            <person name="Good R."/>
            <person name="Gotea V."/>
            <person name="Gravely B."/>
            <person name="Greenberg A.J."/>
            <person name="Griffiths-Jones S."/>
            <person name="Gross S."/>
            <person name="Guigo R."/>
            <person name="Gustafson E.A."/>
            <person name="Haerty W."/>
            <person name="Hahn M.W."/>
            <person name="Halligan D.L."/>
            <person name="Halpern A.L."/>
            <person name="Halter G.M."/>
            <person name="Han M.V."/>
            <person name="Heger A."/>
            <person name="Hillier L."/>
            <person name="Hinrichs A.S."/>
            <person name="Holmes I."/>
            <person name="Hoskins R.A."/>
            <person name="Hubisz M.J."/>
            <person name="Hultmark D."/>
            <person name="Huntley M.A."/>
            <person name="Jaffe D.B."/>
            <person name="Jagadeeshan S."/>
            <person name="Jeck W.R."/>
            <person name="Johnson J."/>
            <person name="Jones C.D."/>
            <person name="Jordan W.C."/>
            <person name="Karpen G.H."/>
            <person name="Kataoka E."/>
            <person name="Keightley P.D."/>
            <person name="Kheradpour P."/>
            <person name="Kirkness E.F."/>
            <person name="Koerich L.B."/>
            <person name="Kristiansen K."/>
            <person name="Kudrna D."/>
            <person name="Kulathinal R.J."/>
            <person name="Kumar S."/>
            <person name="Kwok R."/>
            <person name="Lander E."/>
            <person name="Langley C.H."/>
            <person name="Lapoint R."/>
            <person name="Lazzaro B.P."/>
            <person name="Lee S.J."/>
            <person name="Levesque L."/>
            <person name="Li R."/>
            <person name="Lin C.F."/>
            <person name="Lin M.F."/>
            <person name="Lindblad-Toh K."/>
            <person name="Llopart A."/>
            <person name="Long M."/>
            <person name="Low L."/>
            <person name="Lozovsky E."/>
            <person name="Lu J."/>
            <person name="Luo M."/>
            <person name="Machado C.A."/>
            <person name="Makalowski W."/>
            <person name="Marzo M."/>
            <person name="Matsuda M."/>
            <person name="Matzkin L."/>
            <person name="McAllister B."/>
            <person name="McBride C.S."/>
            <person name="McKernan B."/>
            <person name="McKernan K."/>
            <person name="Mendez-Lago M."/>
            <person name="Minx P."/>
            <person name="Mollenhauer M.U."/>
            <person name="Montooth K."/>
            <person name="Mount S.M."/>
            <person name="Mu X."/>
            <person name="Myers E."/>
            <person name="Negre B."/>
            <person name="Newfeld S."/>
            <person name="Nielsen R."/>
            <person name="Noor M.A."/>
            <person name="O'Grady P."/>
            <person name="Pachter L."/>
            <person name="Papaceit M."/>
            <person name="Parisi M.J."/>
            <person name="Parisi M."/>
            <person name="Parts L."/>
            <person name="Pedersen J.S."/>
            <person name="Pesole G."/>
            <person name="Phillippy A.M."/>
            <person name="Ponting C.P."/>
            <person name="Pop M."/>
            <person name="Porcelli D."/>
            <person name="Powell J.R."/>
            <person name="Prohaska S."/>
            <person name="Pruitt K."/>
            <person name="Puig M."/>
            <person name="Quesneville H."/>
            <person name="Ram K.R."/>
            <person name="Rand D."/>
            <person name="Rasmussen M.D."/>
            <person name="Reed L.K."/>
            <person name="Reenan R."/>
            <person name="Reily A."/>
            <person name="Remington K.A."/>
            <person name="Rieger T.T."/>
            <person name="Ritchie M.G."/>
            <person name="Robin C."/>
            <person name="Rogers Y.H."/>
            <person name="Rohde C."/>
            <person name="Rozas J."/>
            <person name="Rubenfield M.J."/>
            <person name="Ruiz A."/>
            <person name="Russo S."/>
            <person name="Salzberg S.L."/>
            <person name="Sanchez-Gracia A."/>
            <person name="Saranga D.J."/>
            <person name="Sato H."/>
            <person name="Schaeffer S.W."/>
            <person name="Schatz M.C."/>
            <person name="Schlenke T."/>
            <person name="Schwartz R."/>
            <person name="Segarra C."/>
            <person name="Singh R.S."/>
            <person name="Sirot L."/>
            <person name="Sirota M."/>
            <person name="Sisneros N.B."/>
            <person name="Smith C.D."/>
            <person name="Smith T.F."/>
            <person name="Spieth J."/>
            <person name="Stage D.E."/>
            <person name="Stark A."/>
            <person name="Stephan W."/>
            <person name="Strausberg R.L."/>
            <person name="Strempel S."/>
            <person name="Sturgill D."/>
            <person name="Sutton G."/>
            <person name="Sutton G.G."/>
            <person name="Tao W."/>
            <person name="Teichmann S."/>
            <person name="Tobari Y.N."/>
            <person name="Tomimura Y."/>
            <person name="Tsolas J.M."/>
            <person name="Valente V.L."/>
            <person name="Venter E."/>
            <person name="Venter J.C."/>
            <person name="Vicario S."/>
            <person name="Vieira F.G."/>
            <person name="Vilella A.J."/>
            <person name="Villasante A."/>
            <person name="Walenz B."/>
            <person name="Wang J."/>
            <person name="Wasserman M."/>
            <person name="Watts T."/>
            <person name="Wilson D."/>
            <person name="Wilson R.K."/>
            <person name="Wing R.A."/>
            <person name="Wolfner M.F."/>
            <person name="Wong A."/>
            <person name="Wong G.K."/>
            <person name="Wu C.I."/>
            <person name="Wu G."/>
            <person name="Yamamoto D."/>
            <person name="Yang H.P."/>
            <person name="Yang S.P."/>
            <person name="Yorke J.A."/>
            <person name="Yoshida K."/>
            <person name="Zdobnov E."/>
            <person name="Zhang P."/>
            <person name="Zhang Y."/>
            <person name="Zimin A.V."/>
            <person name="Baldwin J."/>
            <person name="Abdouelleil A."/>
            <person name="Abdulkadir J."/>
            <person name="Abebe A."/>
            <person name="Abera B."/>
            <person name="Abreu J."/>
            <person name="Acer S.C."/>
            <person name="Aftuck L."/>
            <person name="Alexander A."/>
            <person name="An P."/>
            <person name="Anderson E."/>
            <person name="Anderson S."/>
            <person name="Arachi H."/>
            <person name="Azer M."/>
            <person name="Bachantsang P."/>
            <person name="Barry A."/>
            <person name="Bayul T."/>
            <person name="Berlin A."/>
            <person name="Bessette D."/>
            <person name="Bloom T."/>
            <person name="Blye J."/>
            <person name="Boguslavskiy L."/>
            <person name="Bonnet C."/>
            <person name="Boukhgalter B."/>
            <person name="Bourzgui I."/>
            <person name="Brown A."/>
            <person name="Cahill P."/>
            <person name="Channer S."/>
            <person name="Cheshatsang Y."/>
            <person name="Chuda L."/>
            <person name="Citroen M."/>
            <person name="Collymore A."/>
            <person name="Cooke P."/>
            <person name="Costello M."/>
            <person name="D'Aco K."/>
            <person name="Daza R."/>
            <person name="De Haan G."/>
            <person name="DeGray S."/>
            <person name="DeMaso C."/>
            <person name="Dhargay N."/>
            <person name="Dooley K."/>
            <person name="Dooley E."/>
            <person name="Doricent M."/>
            <person name="Dorje P."/>
            <person name="Dorjee K."/>
            <person name="Dupes A."/>
            <person name="Elong R."/>
            <person name="Falk J."/>
            <person name="Farina A."/>
            <person name="Faro S."/>
            <person name="Ferguson D."/>
            <person name="Fisher S."/>
            <person name="Foley C.D."/>
            <person name="Franke A."/>
            <person name="Friedrich D."/>
            <person name="Gadbois L."/>
            <person name="Gearin G."/>
            <person name="Gearin C.R."/>
            <person name="Giannoukos G."/>
            <person name="Goode T."/>
            <person name="Graham J."/>
            <person name="Grandbois E."/>
            <person name="Grewal S."/>
            <person name="Gyaltsen K."/>
            <person name="Hafez N."/>
            <person name="Hagos B."/>
            <person name="Hall J."/>
            <person name="Henson C."/>
            <person name="Hollinger A."/>
            <person name="Honan T."/>
            <person name="Huard M.D."/>
            <person name="Hughes L."/>
            <person name="Hurhula B."/>
            <person name="Husby M.E."/>
            <person name="Kamat A."/>
            <person name="Kanga B."/>
            <person name="Kashin S."/>
            <person name="Khazanovich D."/>
            <person name="Kisner P."/>
            <person name="Lance K."/>
            <person name="Lara M."/>
            <person name="Lee W."/>
            <person name="Lennon N."/>
            <person name="Letendre F."/>
            <person name="LeVine R."/>
            <person name="Lipovsky A."/>
            <person name="Liu X."/>
            <person name="Liu J."/>
            <person name="Liu S."/>
            <person name="Lokyitsang T."/>
            <person name="Lokyitsang Y."/>
            <person name="Lubonja R."/>
            <person name="Lui A."/>
            <person name="MacDonald P."/>
            <person name="Magnisalis V."/>
            <person name="Maru K."/>
            <person name="Matthews C."/>
            <person name="McCusker W."/>
            <person name="McDonough S."/>
            <person name="Mehta T."/>
            <person name="Meldrim J."/>
            <person name="Meneus L."/>
            <person name="Mihai O."/>
            <person name="Mihalev A."/>
            <person name="Mihova T."/>
            <person name="Mittelman R."/>
            <person name="Mlenga V."/>
            <person name="Montmayeur A."/>
            <person name="Mulrain L."/>
            <person name="Navidi A."/>
            <person name="Naylor J."/>
            <person name="Negash T."/>
            <person name="Nguyen T."/>
            <person name="Nguyen N."/>
            <person name="Nicol R."/>
            <person name="Norbu C."/>
            <person name="Norbu N."/>
            <person name="Novod N."/>
            <person name="O'Neill B."/>
            <person name="Osman S."/>
            <person name="Markiewicz E."/>
            <person name="Oyono O.L."/>
            <person name="Patti C."/>
            <person name="Phunkhang P."/>
            <person name="Pierre F."/>
            <person name="Priest M."/>
            <person name="Raghuraman S."/>
            <person name="Rege F."/>
            <person name="Reyes R."/>
            <person name="Rise C."/>
            <person name="Rogov P."/>
            <person name="Ross K."/>
            <person name="Ryan E."/>
            <person name="Settipalli S."/>
            <person name="Shea T."/>
            <person name="Sherpa N."/>
            <person name="Shi L."/>
            <person name="Shih D."/>
            <person name="Sparrow T."/>
            <person name="Spaulding J."/>
            <person name="Stalker J."/>
            <person name="Stange-Thomann N."/>
            <person name="Stavropoulos S."/>
            <person name="Stone C."/>
            <person name="Strader C."/>
            <person name="Tesfaye S."/>
            <person name="Thomson T."/>
            <person name="Thoulutsang Y."/>
            <person name="Thoulutsang D."/>
            <person name="Topham K."/>
            <person name="Topping I."/>
            <person name="Tsamla T."/>
            <person name="Vassiliev H."/>
            <person name="Vo A."/>
            <person name="Wangchuk T."/>
            <person name="Wangdi T."/>
            <person name="Weiand M."/>
            <person name="Wilkinson J."/>
            <person name="Wilson A."/>
            <person name="Yadav S."/>
            <person name="Young G."/>
            <person name="Yu Q."/>
            <person name="Zembek L."/>
            <person name="Zhong D."/>
            <person name="Zimmer A."/>
            <person name="Zwirko Z."/>
            <person name="Jaffe D.B."/>
            <person name="Alvarez P."/>
            <person name="Brockman W."/>
            <person name="Butler J."/>
            <person name="Chin C."/>
            <person name="Gnerre S."/>
            <person name="Grabherr M."/>
            <person name="Kleber M."/>
            <person name="Mauceli E."/>
            <person name="MacCallum I."/>
        </authorList>
    </citation>
    <scope>NUCLEOTIDE SEQUENCE [LARGE SCALE GENOMIC DNA]</scope>
    <source>
        <strain evidence="2">MSH-3 / Tucson 14011-0111.49</strain>
    </source>
</reference>
<keyword evidence="2" id="KW-1185">Reference proteome</keyword>